<dbReference type="Proteomes" id="UP001160301">
    <property type="component" value="Unassembled WGS sequence"/>
</dbReference>
<evidence type="ECO:0000256" key="2">
    <source>
        <dbReference type="ARBA" id="ARBA00006484"/>
    </source>
</evidence>
<dbReference type="InterPro" id="IPR029069">
    <property type="entry name" value="HotDog_dom_sf"/>
</dbReference>
<dbReference type="Gene3D" id="3.10.129.10">
    <property type="entry name" value="Hotdog Thioesterase"/>
    <property type="match status" value="1"/>
</dbReference>
<reference evidence="6 7" key="1">
    <citation type="submission" date="2023-04" db="EMBL/GenBank/DDBJ databases">
        <title>The genome sequence of Polyangium sorediatum DSM14670.</title>
        <authorList>
            <person name="Zhang X."/>
        </authorList>
    </citation>
    <scope>NUCLEOTIDE SEQUENCE [LARGE SCALE GENOMIC DNA]</scope>
    <source>
        <strain evidence="6 7">DSM 14670</strain>
    </source>
</reference>
<evidence type="ECO:0000259" key="5">
    <source>
        <dbReference type="Pfam" id="PF01575"/>
    </source>
</evidence>
<organism evidence="6 7">
    <name type="scientific">Polyangium sorediatum</name>
    <dbReference type="NCBI Taxonomy" id="889274"/>
    <lineage>
        <taxon>Bacteria</taxon>
        <taxon>Pseudomonadati</taxon>
        <taxon>Myxococcota</taxon>
        <taxon>Polyangia</taxon>
        <taxon>Polyangiales</taxon>
        <taxon>Polyangiaceae</taxon>
        <taxon>Polyangium</taxon>
    </lineage>
</organism>
<dbReference type="EMBL" id="JARZHI010000029">
    <property type="protein sequence ID" value="MDI1433386.1"/>
    <property type="molecule type" value="Genomic_DNA"/>
</dbReference>
<evidence type="ECO:0000256" key="1">
    <source>
        <dbReference type="ARBA" id="ARBA00005005"/>
    </source>
</evidence>
<comment type="pathway">
    <text evidence="1">Lipid metabolism; fatty acid beta-oxidation.</text>
</comment>
<dbReference type="PANTHER" id="PTHR43669">
    <property type="entry name" value="5-KETO-D-GLUCONATE 5-REDUCTASE"/>
    <property type="match status" value="1"/>
</dbReference>
<dbReference type="InterPro" id="IPR036291">
    <property type="entry name" value="NAD(P)-bd_dom_sf"/>
</dbReference>
<feature type="region of interest" description="Disordered" evidence="4">
    <location>
        <begin position="110"/>
        <end position="130"/>
    </location>
</feature>
<evidence type="ECO:0000256" key="4">
    <source>
        <dbReference type="SAM" id="MobiDB-lite"/>
    </source>
</evidence>
<proteinExistence type="inferred from homology"/>
<comment type="similarity">
    <text evidence="2">Belongs to the short-chain dehydrogenases/reductases (SDR) family.</text>
</comment>
<sequence>MRTLRFTPAHLAAFSDASHDRNPLHLSEDHARKAPFGERVVFGVLSGLAALAELPAREDRAVSSIQLDFVSAAVLDVTYTARAEESGPERAMAFVLDGRRPLLNASIRTRPATALPHADPPASSSPARAEPVRLGAGDMHQGRTVRGTYAPSWEALHRLSALLGLRPPLADAMTLAVLLWSSYLVGMELPGERALFAGLLVEYTGAPVAPGPFAYEARITGTTPRGAHRIAATLHAGGVRIADVTLDVVVREDSPVASVADVERYVGRDETMAGKTALVTGGSRGLGAALVQGLALKGATVVATYLRSSDEATRLQEALAGAPGRLRFVQGDAGDPDFWRATHAAIQRDHGRLDILVCNASPPIQPSWLETSAVTRVNDFITKSVAMVSCPMAALLPMLQQAKGWLTLVSSQYVEALPADFPHYNAAKAAAEALVRTAVGEYRMVSGLVVRPPKLLTDQTNTPLGKRGALAVERVAASTVARLGGPACSGKIEVVSAFS</sequence>
<dbReference type="Gene3D" id="3.40.50.720">
    <property type="entry name" value="NAD(P)-binding Rossmann-like Domain"/>
    <property type="match status" value="1"/>
</dbReference>
<dbReference type="Pfam" id="PF00106">
    <property type="entry name" value="adh_short"/>
    <property type="match status" value="1"/>
</dbReference>
<evidence type="ECO:0000256" key="3">
    <source>
        <dbReference type="ARBA" id="ARBA00023002"/>
    </source>
</evidence>
<protein>
    <submittedName>
        <fullName evidence="6">SDR family NAD(P)-dependent oxidoreductase</fullName>
    </submittedName>
</protein>
<evidence type="ECO:0000313" key="6">
    <source>
        <dbReference type="EMBL" id="MDI1433386.1"/>
    </source>
</evidence>
<dbReference type="PRINTS" id="PR00081">
    <property type="entry name" value="GDHRDH"/>
</dbReference>
<dbReference type="SUPFAM" id="SSF54637">
    <property type="entry name" value="Thioesterase/thiol ester dehydrase-isomerase"/>
    <property type="match status" value="1"/>
</dbReference>
<dbReference type="PANTHER" id="PTHR43669:SF3">
    <property type="entry name" value="ALCOHOL DEHYDROGENASE, PUTATIVE (AFU_ORTHOLOGUE AFUA_3G03445)-RELATED"/>
    <property type="match status" value="1"/>
</dbReference>
<gene>
    <name evidence="6" type="ORF">QHF89_28070</name>
</gene>
<evidence type="ECO:0000313" key="7">
    <source>
        <dbReference type="Proteomes" id="UP001160301"/>
    </source>
</evidence>
<dbReference type="InterPro" id="IPR002347">
    <property type="entry name" value="SDR_fam"/>
</dbReference>
<keyword evidence="3" id="KW-0560">Oxidoreductase</keyword>
<dbReference type="SUPFAM" id="SSF51735">
    <property type="entry name" value="NAD(P)-binding Rossmann-fold domains"/>
    <property type="match status" value="1"/>
</dbReference>
<dbReference type="InterPro" id="IPR002539">
    <property type="entry name" value="MaoC-like_dom"/>
</dbReference>
<dbReference type="RefSeq" id="WP_136970801.1">
    <property type="nucleotide sequence ID" value="NZ_JARZHI010000029.1"/>
</dbReference>
<feature type="compositionally biased region" description="Low complexity" evidence="4">
    <location>
        <begin position="114"/>
        <end position="129"/>
    </location>
</feature>
<comment type="caution">
    <text evidence="6">The sequence shown here is derived from an EMBL/GenBank/DDBJ whole genome shotgun (WGS) entry which is preliminary data.</text>
</comment>
<keyword evidence="7" id="KW-1185">Reference proteome</keyword>
<name>A0ABT6NYG4_9BACT</name>
<feature type="domain" description="MaoC-like" evidence="5">
    <location>
        <begin position="4"/>
        <end position="55"/>
    </location>
</feature>
<dbReference type="Pfam" id="PF01575">
    <property type="entry name" value="MaoC_dehydratas"/>
    <property type="match status" value="1"/>
</dbReference>
<accession>A0ABT6NYG4</accession>